<dbReference type="GO" id="GO:0009011">
    <property type="term" value="F:alpha-1,4-glucan glucosyltransferase (ADP-glucose donor) activity"/>
    <property type="evidence" value="ECO:0007669"/>
    <property type="project" value="UniProtKB-EC"/>
</dbReference>
<comment type="catalytic activity">
    <reaction evidence="1 8">
        <text>[(1-&gt;4)-alpha-D-glucosyl](n) + ADP-alpha-D-glucose = [(1-&gt;4)-alpha-D-glucosyl](n+1) + ADP + H(+)</text>
        <dbReference type="Rhea" id="RHEA:18189"/>
        <dbReference type="Rhea" id="RHEA-COMP:9584"/>
        <dbReference type="Rhea" id="RHEA-COMP:9587"/>
        <dbReference type="ChEBI" id="CHEBI:15378"/>
        <dbReference type="ChEBI" id="CHEBI:15444"/>
        <dbReference type="ChEBI" id="CHEBI:57498"/>
        <dbReference type="ChEBI" id="CHEBI:456216"/>
        <dbReference type="EC" id="2.4.1.21"/>
    </reaction>
</comment>
<keyword evidence="6 8" id="KW-0808">Transferase</keyword>
<evidence type="ECO:0000256" key="1">
    <source>
        <dbReference type="ARBA" id="ARBA00001478"/>
    </source>
</evidence>
<gene>
    <name evidence="8 11" type="primary">glgA</name>
    <name evidence="11" type="ORF">GB928_023840</name>
</gene>
<evidence type="ECO:0000313" key="12">
    <source>
        <dbReference type="Proteomes" id="UP001177080"/>
    </source>
</evidence>
<proteinExistence type="inferred from homology"/>
<evidence type="ECO:0000256" key="2">
    <source>
        <dbReference type="ARBA" id="ARBA00002764"/>
    </source>
</evidence>
<evidence type="ECO:0000256" key="6">
    <source>
        <dbReference type="ARBA" id="ARBA00022679"/>
    </source>
</evidence>
<sequence length="494" mass="53697">MHVLSVVSEIYPLIKTGGLADVAGALPKALATQGIRVLSLVPGYPQVLARLPHRKEAGRLEGVLGHTAIVTRAQTEGLDLLVLEIPELFDRAGGPYLDEHGRDHPDNWLRFAAFSLAGARIGLGELPHLKLDLVHVHDWQAALLPVYLRHKYASTLPVVCTIHNLAFQGQFAFHIAPRLELPSSALDVDCLEYYGGIGFLKGGLTCSDIVTTVSPTYAREILSPELGMGLDGVLQTRRSALYGIVNGIDTEVWNPAVDPHLPKTYDVRSLARRQQNRAALLGCFGLIDHGGPLFAALTRLTWQKGADMLPEVVEEIVAHGGHLVICGQGDRAIETALQNCAERHHERIGLHVGYSEDLAHLIVSGSDILVQPSRFEPCGLTQLYAMRYGAIPLVGRTGGLSETIIDANDAAMAREVATGFQFHPVEPHSLREAVRRACDAYSDRSSWSSLQRQAMKADFSWERSAAQYAQLFEAVWTAWHQSTGGSAPASAGHA</sequence>
<keyword evidence="5 8" id="KW-0328">Glycosyltransferase</keyword>
<feature type="binding site" evidence="8">
    <location>
        <position position="15"/>
    </location>
    <ligand>
        <name>ADP-alpha-D-glucose</name>
        <dbReference type="ChEBI" id="CHEBI:57498"/>
    </ligand>
</feature>
<protein>
    <recommendedName>
        <fullName evidence="8">Glycogen synthase</fullName>
        <ecNumber evidence="8">2.4.1.21</ecNumber>
    </recommendedName>
    <alternativeName>
        <fullName evidence="8">Starch [bacterial glycogen] synthase</fullName>
    </alternativeName>
</protein>
<evidence type="ECO:0000259" key="10">
    <source>
        <dbReference type="Pfam" id="PF08323"/>
    </source>
</evidence>
<dbReference type="NCBIfam" id="NF001899">
    <property type="entry name" value="PRK00654.1-2"/>
    <property type="match status" value="1"/>
</dbReference>
<comment type="pathway">
    <text evidence="3 8">Glycan biosynthesis; glycogen biosynthesis.</text>
</comment>
<dbReference type="PANTHER" id="PTHR45825">
    <property type="entry name" value="GRANULE-BOUND STARCH SYNTHASE 1, CHLOROPLASTIC/AMYLOPLASTIC"/>
    <property type="match status" value="1"/>
</dbReference>
<dbReference type="CDD" id="cd03791">
    <property type="entry name" value="GT5_Glycogen_synthase_DULL1-like"/>
    <property type="match status" value="1"/>
</dbReference>
<reference evidence="11" key="1">
    <citation type="submission" date="2022-04" db="EMBL/GenBank/DDBJ databases">
        <title>Shinella lacus sp. nov., a novel member of the genus Shinella from water.</title>
        <authorList>
            <person name="Deng Y."/>
        </authorList>
    </citation>
    <scope>NUCLEOTIDE SEQUENCE</scope>
    <source>
        <strain evidence="11">JCM 31239</strain>
    </source>
</reference>
<evidence type="ECO:0000256" key="3">
    <source>
        <dbReference type="ARBA" id="ARBA00004964"/>
    </source>
</evidence>
<dbReference type="InterPro" id="IPR011835">
    <property type="entry name" value="GS/SS"/>
</dbReference>
<dbReference type="Gene3D" id="3.40.50.2000">
    <property type="entry name" value="Glycogen Phosphorylase B"/>
    <property type="match status" value="2"/>
</dbReference>
<dbReference type="InterPro" id="IPR001296">
    <property type="entry name" value="Glyco_trans_1"/>
</dbReference>
<comment type="similarity">
    <text evidence="4 8">Belongs to the glycosyltransferase 1 family. Bacterial/plant glycogen synthase subfamily.</text>
</comment>
<name>A0ABT8XKJ8_9HYPH</name>
<dbReference type="InterPro" id="IPR013534">
    <property type="entry name" value="Starch_synth_cat_dom"/>
</dbReference>
<feature type="domain" description="Glycosyl transferase family 1" evidence="9">
    <location>
        <begin position="287"/>
        <end position="448"/>
    </location>
</feature>
<evidence type="ECO:0000313" key="11">
    <source>
        <dbReference type="EMBL" id="MDO6124232.1"/>
    </source>
</evidence>
<feature type="domain" description="Starch synthase catalytic" evidence="10">
    <location>
        <begin position="2"/>
        <end position="235"/>
    </location>
</feature>
<keyword evidence="7 8" id="KW-0320">Glycogen biosynthesis</keyword>
<evidence type="ECO:0000256" key="8">
    <source>
        <dbReference type="HAMAP-Rule" id="MF_00484"/>
    </source>
</evidence>
<dbReference type="RefSeq" id="WP_244763821.1">
    <property type="nucleotide sequence ID" value="NZ_JALJCJ010000009.1"/>
</dbReference>
<evidence type="ECO:0000256" key="7">
    <source>
        <dbReference type="ARBA" id="ARBA00023056"/>
    </source>
</evidence>
<organism evidence="11 12">
    <name type="scientific">Shinella curvata</name>
    <dbReference type="NCBI Taxonomy" id="1817964"/>
    <lineage>
        <taxon>Bacteria</taxon>
        <taxon>Pseudomonadati</taxon>
        <taxon>Pseudomonadota</taxon>
        <taxon>Alphaproteobacteria</taxon>
        <taxon>Hyphomicrobiales</taxon>
        <taxon>Rhizobiaceae</taxon>
        <taxon>Shinella</taxon>
    </lineage>
</organism>
<dbReference type="HAMAP" id="MF_00484">
    <property type="entry name" value="Glycogen_synth"/>
    <property type="match status" value="1"/>
</dbReference>
<dbReference type="Pfam" id="PF08323">
    <property type="entry name" value="Glyco_transf_5"/>
    <property type="match status" value="1"/>
</dbReference>
<dbReference type="Pfam" id="PF00534">
    <property type="entry name" value="Glycos_transf_1"/>
    <property type="match status" value="1"/>
</dbReference>
<dbReference type="Proteomes" id="UP001177080">
    <property type="component" value="Unassembled WGS sequence"/>
</dbReference>
<keyword evidence="12" id="KW-1185">Reference proteome</keyword>
<evidence type="ECO:0000256" key="4">
    <source>
        <dbReference type="ARBA" id="ARBA00010281"/>
    </source>
</evidence>
<dbReference type="EMBL" id="WHSC02000011">
    <property type="protein sequence ID" value="MDO6124232.1"/>
    <property type="molecule type" value="Genomic_DNA"/>
</dbReference>
<accession>A0ABT8XKJ8</accession>
<dbReference type="NCBIfam" id="TIGR02095">
    <property type="entry name" value="glgA"/>
    <property type="match status" value="1"/>
</dbReference>
<dbReference type="EC" id="2.4.1.21" evidence="8"/>
<comment type="caution">
    <text evidence="11">The sequence shown here is derived from an EMBL/GenBank/DDBJ whole genome shotgun (WGS) entry which is preliminary data.</text>
</comment>
<dbReference type="PANTHER" id="PTHR45825:SF11">
    <property type="entry name" value="ALPHA AMYLASE DOMAIN-CONTAINING PROTEIN"/>
    <property type="match status" value="1"/>
</dbReference>
<evidence type="ECO:0000259" key="9">
    <source>
        <dbReference type="Pfam" id="PF00534"/>
    </source>
</evidence>
<comment type="function">
    <text evidence="2 8">Synthesizes alpha-1,4-glucan chains using ADP-glucose.</text>
</comment>
<dbReference type="SUPFAM" id="SSF53756">
    <property type="entry name" value="UDP-Glycosyltransferase/glycogen phosphorylase"/>
    <property type="match status" value="1"/>
</dbReference>
<evidence type="ECO:0000256" key="5">
    <source>
        <dbReference type="ARBA" id="ARBA00022676"/>
    </source>
</evidence>